<feature type="compositionally biased region" description="Polar residues" evidence="1">
    <location>
        <begin position="143"/>
        <end position="164"/>
    </location>
</feature>
<dbReference type="InParanoid" id="F7AFW2"/>
<feature type="region of interest" description="Disordered" evidence="1">
    <location>
        <begin position="1"/>
        <end position="269"/>
    </location>
</feature>
<dbReference type="AlphaFoldDB" id="F7AFW2"/>
<dbReference type="Ensembl" id="ENSCINT00000002083.3">
    <property type="protein sequence ID" value="ENSCINP00000002083.3"/>
    <property type="gene ID" value="ENSCING00000001108.3"/>
</dbReference>
<feature type="region of interest" description="Disordered" evidence="1">
    <location>
        <begin position="339"/>
        <end position="496"/>
    </location>
</feature>
<reference evidence="2" key="3">
    <citation type="submission" date="2025-09" db="UniProtKB">
        <authorList>
            <consortium name="Ensembl"/>
        </authorList>
    </citation>
    <scope>IDENTIFICATION</scope>
</reference>
<dbReference type="HOGENOM" id="CLU_533114_0_0_1"/>
<feature type="compositionally biased region" description="Low complexity" evidence="1">
    <location>
        <begin position="41"/>
        <end position="60"/>
    </location>
</feature>
<evidence type="ECO:0000313" key="3">
    <source>
        <dbReference type="Proteomes" id="UP000008144"/>
    </source>
</evidence>
<dbReference type="Proteomes" id="UP000008144">
    <property type="component" value="Unassembled WGS sequence"/>
</dbReference>
<organism evidence="2 3">
    <name type="scientific">Ciona intestinalis</name>
    <name type="common">Transparent sea squirt</name>
    <name type="synonym">Ascidia intestinalis</name>
    <dbReference type="NCBI Taxonomy" id="7719"/>
    <lineage>
        <taxon>Eukaryota</taxon>
        <taxon>Metazoa</taxon>
        <taxon>Chordata</taxon>
        <taxon>Tunicata</taxon>
        <taxon>Ascidiacea</taxon>
        <taxon>Phlebobranchia</taxon>
        <taxon>Cionidae</taxon>
        <taxon>Ciona</taxon>
    </lineage>
</organism>
<keyword evidence="3" id="KW-1185">Reference proteome</keyword>
<feature type="compositionally biased region" description="Polar residues" evidence="1">
    <location>
        <begin position="487"/>
        <end position="496"/>
    </location>
</feature>
<evidence type="ECO:0000313" key="2">
    <source>
        <dbReference type="Ensembl" id="ENSCINP00000002083.3"/>
    </source>
</evidence>
<feature type="compositionally biased region" description="Polar residues" evidence="1">
    <location>
        <begin position="228"/>
        <end position="244"/>
    </location>
</feature>
<reference evidence="2" key="2">
    <citation type="submission" date="2025-08" db="UniProtKB">
        <authorList>
            <consortium name="Ensembl"/>
        </authorList>
    </citation>
    <scope>IDENTIFICATION</scope>
</reference>
<sequence>MIGEDSVKDRLKRYKSMTQSDVTNRPKVERRTSQKKSNKPVVTTHTESTTETSSVQVATEIVRSPPAGTKITPDYTPSTDLRQTKAIFETSDNKPRRSRPPSASSGGDSNIHSPPRIGRSPDPQPTASARSTSRHSTASTSSIGQRSRSRSPGQQHSDRTSNVSENEDMADVVRPPPAGTKESPDYVPAVKVSSMKSMFEKPSSTASSPTSSAPPPRRLKSKDWVNGNEETVSYPSSDDGSNQRKVVAEGSYEEKEGGIVRPPTAGTKELPAYSLSQDFLKSRAAMFDSPTKTEYTPKNKIKVEKKPVVADVVNEAGKSEIDEYVPSQSLKDAKKVFEEGASPSNERPVPAKRTTEVVATPTGEVVRPPPAGTRDDTDIVPAQNLKSVKDMFDQPQDVAQEEERKQPIDIETEAREAVERERELAKKAAEGTTQEPEPQEPEPQEQNKNQNHKNQNHKNRNHKNRNHKNRNHKNQNHKNRLKPVQRWSKTSPNLSQQPVWNLLKVASTSLL</sequence>
<feature type="compositionally biased region" description="Low complexity" evidence="1">
    <location>
        <begin position="202"/>
        <end position="211"/>
    </location>
</feature>
<evidence type="ECO:0000256" key="1">
    <source>
        <dbReference type="SAM" id="MobiDB-lite"/>
    </source>
</evidence>
<accession>F7AFW2</accession>
<feature type="compositionally biased region" description="Basic and acidic residues" evidence="1">
    <location>
        <begin position="401"/>
        <end position="429"/>
    </location>
</feature>
<feature type="compositionally biased region" description="Low complexity" evidence="1">
    <location>
        <begin position="126"/>
        <end position="142"/>
    </location>
</feature>
<protein>
    <submittedName>
        <fullName evidence="2">Uncharacterized protein</fullName>
    </submittedName>
</protein>
<reference evidence="3" key="1">
    <citation type="journal article" date="2002" name="Science">
        <title>The draft genome of Ciona intestinalis: insights into chordate and vertebrate origins.</title>
        <authorList>
            <person name="Dehal P."/>
            <person name="Satou Y."/>
            <person name="Campbell R.K."/>
            <person name="Chapman J."/>
            <person name="Degnan B."/>
            <person name="De Tomaso A."/>
            <person name="Davidson B."/>
            <person name="Di Gregorio A."/>
            <person name="Gelpke M."/>
            <person name="Goodstein D.M."/>
            <person name="Harafuji N."/>
            <person name="Hastings K.E."/>
            <person name="Ho I."/>
            <person name="Hotta K."/>
            <person name="Huang W."/>
            <person name="Kawashima T."/>
            <person name="Lemaire P."/>
            <person name="Martinez D."/>
            <person name="Meinertzhagen I.A."/>
            <person name="Necula S."/>
            <person name="Nonaka M."/>
            <person name="Putnam N."/>
            <person name="Rash S."/>
            <person name="Saiga H."/>
            <person name="Satake M."/>
            <person name="Terry A."/>
            <person name="Yamada L."/>
            <person name="Wang H.G."/>
            <person name="Awazu S."/>
            <person name="Azumi K."/>
            <person name="Boore J."/>
            <person name="Branno M."/>
            <person name="Chin-Bow S."/>
            <person name="DeSantis R."/>
            <person name="Doyle S."/>
            <person name="Francino P."/>
            <person name="Keys D.N."/>
            <person name="Haga S."/>
            <person name="Hayashi H."/>
            <person name="Hino K."/>
            <person name="Imai K.S."/>
            <person name="Inaba K."/>
            <person name="Kano S."/>
            <person name="Kobayashi K."/>
            <person name="Kobayashi M."/>
            <person name="Lee B.I."/>
            <person name="Makabe K.W."/>
            <person name="Manohar C."/>
            <person name="Matassi G."/>
            <person name="Medina M."/>
            <person name="Mochizuki Y."/>
            <person name="Mount S."/>
            <person name="Morishita T."/>
            <person name="Miura S."/>
            <person name="Nakayama A."/>
            <person name="Nishizaka S."/>
            <person name="Nomoto H."/>
            <person name="Ohta F."/>
            <person name="Oishi K."/>
            <person name="Rigoutsos I."/>
            <person name="Sano M."/>
            <person name="Sasaki A."/>
            <person name="Sasakura Y."/>
            <person name="Shoguchi E."/>
            <person name="Shin-i T."/>
            <person name="Spagnuolo A."/>
            <person name="Stainier D."/>
            <person name="Suzuki M.M."/>
            <person name="Tassy O."/>
            <person name="Takatori N."/>
            <person name="Tokuoka M."/>
            <person name="Yagi K."/>
            <person name="Yoshizaki F."/>
            <person name="Wada S."/>
            <person name="Zhang C."/>
            <person name="Hyatt P.D."/>
            <person name="Larimer F."/>
            <person name="Detter C."/>
            <person name="Doggett N."/>
            <person name="Glavina T."/>
            <person name="Hawkins T."/>
            <person name="Richardson P."/>
            <person name="Lucas S."/>
            <person name="Kohara Y."/>
            <person name="Levine M."/>
            <person name="Satoh N."/>
            <person name="Rokhsar D.S."/>
        </authorList>
    </citation>
    <scope>NUCLEOTIDE SEQUENCE [LARGE SCALE GENOMIC DNA]</scope>
</reference>
<dbReference type="GeneTree" id="ENSGT00680000101112"/>
<feature type="compositionally biased region" description="Basic residues" evidence="1">
    <location>
        <begin position="450"/>
        <end position="483"/>
    </location>
</feature>
<proteinExistence type="predicted"/>
<name>F7AFW2_CIOIN</name>